<dbReference type="AlphaFoldDB" id="Q0RJ81"/>
<feature type="transmembrane region" description="Helical" evidence="2">
    <location>
        <begin position="124"/>
        <end position="145"/>
    </location>
</feature>
<evidence type="ECO:0008006" key="5">
    <source>
        <dbReference type="Google" id="ProtNLM"/>
    </source>
</evidence>
<organism evidence="3 4">
    <name type="scientific">Frankia alni (strain DSM 45986 / CECT 9034 / ACN14a)</name>
    <dbReference type="NCBI Taxonomy" id="326424"/>
    <lineage>
        <taxon>Bacteria</taxon>
        <taxon>Bacillati</taxon>
        <taxon>Actinomycetota</taxon>
        <taxon>Actinomycetes</taxon>
        <taxon>Frankiales</taxon>
        <taxon>Frankiaceae</taxon>
        <taxon>Frankia</taxon>
    </lineage>
</organism>
<evidence type="ECO:0000313" key="3">
    <source>
        <dbReference type="EMBL" id="CAJ62431.1"/>
    </source>
</evidence>
<feature type="region of interest" description="Disordered" evidence="1">
    <location>
        <begin position="1"/>
        <end position="30"/>
    </location>
</feature>
<keyword evidence="2" id="KW-0812">Transmembrane</keyword>
<protein>
    <recommendedName>
        <fullName evidence="5">DUF2752 domain-containing protein</fullName>
    </recommendedName>
</protein>
<dbReference type="EMBL" id="CT573213">
    <property type="protein sequence ID" value="CAJ62431.1"/>
    <property type="molecule type" value="Genomic_DNA"/>
</dbReference>
<dbReference type="eggNOG" id="ENOG5033A4V">
    <property type="taxonomic scope" value="Bacteria"/>
</dbReference>
<dbReference type="KEGG" id="fal:FRAAL3788"/>
<gene>
    <name evidence="3" type="ordered locus">FRAAL3788</name>
</gene>
<feature type="transmembrane region" description="Helical" evidence="2">
    <location>
        <begin position="33"/>
        <end position="51"/>
    </location>
</feature>
<evidence type="ECO:0000256" key="1">
    <source>
        <dbReference type="SAM" id="MobiDB-lite"/>
    </source>
</evidence>
<dbReference type="Pfam" id="PF10825">
    <property type="entry name" value="DUF2752"/>
    <property type="match status" value="1"/>
</dbReference>
<feature type="transmembrane region" description="Helical" evidence="2">
    <location>
        <begin position="91"/>
        <end position="112"/>
    </location>
</feature>
<keyword evidence="2" id="KW-0472">Membrane</keyword>
<proteinExistence type="predicted"/>
<accession>Q0RJ81</accession>
<keyword evidence="2" id="KW-1133">Transmembrane helix</keyword>
<evidence type="ECO:0000313" key="4">
    <source>
        <dbReference type="Proteomes" id="UP000000657"/>
    </source>
</evidence>
<dbReference type="InterPro" id="IPR021215">
    <property type="entry name" value="DUF2752"/>
</dbReference>
<dbReference type="STRING" id="326424.FRAAL3788"/>
<reference evidence="3 4" key="1">
    <citation type="journal article" date="2007" name="Genome Res.">
        <title>Genome characteristics of facultatively symbiotic Frankia sp. strains reflect host range and host plant biogeography.</title>
        <authorList>
            <person name="Normand P."/>
            <person name="Lapierre P."/>
            <person name="Tisa L.S."/>
            <person name="Gogarten J.P."/>
            <person name="Alloisio N."/>
            <person name="Bagnarol E."/>
            <person name="Bassi C.A."/>
            <person name="Berry A.M."/>
            <person name="Bickhart D.M."/>
            <person name="Choisne N."/>
            <person name="Couloux A."/>
            <person name="Cournoyer B."/>
            <person name="Cruveiller S."/>
            <person name="Daubin V."/>
            <person name="Demange N."/>
            <person name="Francino M.P."/>
            <person name="Goltsman E."/>
            <person name="Huang Y."/>
            <person name="Kopp O.R."/>
            <person name="Labarre L."/>
            <person name="Lapidus A."/>
            <person name="Lavire C."/>
            <person name="Marechal J."/>
            <person name="Martinez M."/>
            <person name="Mastronunzio J.E."/>
            <person name="Mullin B.C."/>
            <person name="Niemann J."/>
            <person name="Pujic P."/>
            <person name="Rawnsley T."/>
            <person name="Rouy Z."/>
            <person name="Schenowitz C."/>
            <person name="Sellstedt A."/>
            <person name="Tavares F."/>
            <person name="Tomkins J.P."/>
            <person name="Vallenet D."/>
            <person name="Valverde C."/>
            <person name="Wall L.G."/>
            <person name="Wang Y."/>
            <person name="Medigue C."/>
            <person name="Benson D.R."/>
        </authorList>
    </citation>
    <scope>NUCLEOTIDE SEQUENCE [LARGE SCALE GENOMIC DNA]</scope>
    <source>
        <strain evidence="4">DSM 45986 / CECT 9034 / ACN14a</strain>
    </source>
</reference>
<evidence type="ECO:0000256" key="2">
    <source>
        <dbReference type="SAM" id="Phobius"/>
    </source>
</evidence>
<dbReference type="Proteomes" id="UP000000657">
    <property type="component" value="Chromosome"/>
</dbReference>
<dbReference type="RefSeq" id="WP_011604926.1">
    <property type="nucleotide sequence ID" value="NC_008278.1"/>
</dbReference>
<name>Q0RJ81_FRAAA</name>
<dbReference type="HOGENOM" id="CLU_098258_1_1_11"/>
<keyword evidence="4" id="KW-1185">Reference proteome</keyword>
<sequence>MTEPPPATDPADADAEARPESPPAATGPGRRRAAVWGVVAAAVAGLTYLAGHDPHDPSTVMPGCPIHRATGLDCPACGTLRATYDVLHGRWAAAGHDNVFVLACAPLLAGLLARQARAVRDDRYAPLPAPLAYGLGGAALVWMVVRNLPGWPLTPGSHG</sequence>